<dbReference type="PANTHER" id="PTHR11311:SF8">
    <property type="entry name" value="THROMBOSPONDIN TYPE-1 DOMAIN-CONTAINING PROTEIN 7A"/>
    <property type="match status" value="1"/>
</dbReference>
<evidence type="ECO:0000256" key="3">
    <source>
        <dbReference type="ARBA" id="ARBA00023180"/>
    </source>
</evidence>
<dbReference type="PROSITE" id="PS50092">
    <property type="entry name" value="TSP1"/>
    <property type="match status" value="1"/>
</dbReference>
<feature type="domain" description="Spondin-like TSP1" evidence="4">
    <location>
        <begin position="47"/>
        <end position="106"/>
    </location>
</feature>
<sequence length="123" mass="13699">MFCDRLTVRAEGSMVDEELCGDLEQAVDGDKNIVLQETCAVPCPGECYLIDWTAWSPCQLSCARGEDLGLGAVQVRSRAVLAQEPENLLQCPDQDWEARPCTEGQCYEYKWMTGPWRSSSSSN</sequence>
<dbReference type="Pfam" id="PF19028">
    <property type="entry name" value="TSP1_spondin"/>
    <property type="match status" value="1"/>
</dbReference>
<dbReference type="PANTHER" id="PTHR11311">
    <property type="entry name" value="SPONDIN"/>
    <property type="match status" value="1"/>
</dbReference>
<protein>
    <recommendedName>
        <fullName evidence="4">Spondin-like TSP1 domain-containing protein</fullName>
    </recommendedName>
</protein>
<dbReference type="InterPro" id="IPR044004">
    <property type="entry name" value="TSP1_spondin_dom"/>
</dbReference>
<reference evidence="5" key="1">
    <citation type="submission" date="2020-10" db="EMBL/GenBank/DDBJ databases">
        <title>Chromosome-scale genome assembly of the Allis shad, Alosa alosa.</title>
        <authorList>
            <person name="Margot Z."/>
            <person name="Christophe K."/>
            <person name="Cabau C."/>
            <person name="Louis A."/>
            <person name="Berthelot C."/>
            <person name="Parey E."/>
            <person name="Roest Crollius H."/>
            <person name="Montfort J."/>
            <person name="Robinson-Rechavi M."/>
            <person name="Bucao C."/>
            <person name="Bouchez O."/>
            <person name="Gislard M."/>
            <person name="Lluch J."/>
            <person name="Milhes M."/>
            <person name="Lampietro C."/>
            <person name="Lopez Roques C."/>
            <person name="Donnadieu C."/>
            <person name="Braasch I."/>
            <person name="Desvignes T."/>
            <person name="Postlethwait J."/>
            <person name="Bobe J."/>
            <person name="Guiguen Y."/>
        </authorList>
    </citation>
    <scope>NUCLEOTIDE SEQUENCE</scope>
    <source>
        <strain evidence="5">M-15738</strain>
        <tissue evidence="5">Blood</tissue>
    </source>
</reference>
<dbReference type="InterPro" id="IPR051418">
    <property type="entry name" value="Spondin/Thrombospondin_T1"/>
</dbReference>
<accession>A0AAV6FST4</accession>
<organism evidence="5 6">
    <name type="scientific">Alosa alosa</name>
    <name type="common">allis shad</name>
    <dbReference type="NCBI Taxonomy" id="278164"/>
    <lineage>
        <taxon>Eukaryota</taxon>
        <taxon>Metazoa</taxon>
        <taxon>Chordata</taxon>
        <taxon>Craniata</taxon>
        <taxon>Vertebrata</taxon>
        <taxon>Euteleostomi</taxon>
        <taxon>Actinopterygii</taxon>
        <taxon>Neopterygii</taxon>
        <taxon>Teleostei</taxon>
        <taxon>Clupei</taxon>
        <taxon>Clupeiformes</taxon>
        <taxon>Clupeoidei</taxon>
        <taxon>Clupeidae</taxon>
        <taxon>Alosa</taxon>
    </lineage>
</organism>
<dbReference type="GO" id="GO:0005886">
    <property type="term" value="C:plasma membrane"/>
    <property type="evidence" value="ECO:0007669"/>
    <property type="project" value="TreeGrafter"/>
</dbReference>
<dbReference type="Proteomes" id="UP000823561">
    <property type="component" value="Chromosome 20"/>
</dbReference>
<evidence type="ECO:0000313" key="5">
    <source>
        <dbReference type="EMBL" id="KAG5264260.1"/>
    </source>
</evidence>
<dbReference type="AlphaFoldDB" id="A0AAV6FST4"/>
<dbReference type="GO" id="GO:0030036">
    <property type="term" value="P:actin cytoskeleton organization"/>
    <property type="evidence" value="ECO:0007669"/>
    <property type="project" value="TreeGrafter"/>
</dbReference>
<evidence type="ECO:0000256" key="2">
    <source>
        <dbReference type="ARBA" id="ARBA00023157"/>
    </source>
</evidence>
<dbReference type="InterPro" id="IPR000884">
    <property type="entry name" value="TSP1_rpt"/>
</dbReference>
<keyword evidence="2" id="KW-1015">Disulfide bond</keyword>
<proteinExistence type="predicted"/>
<evidence type="ECO:0000256" key="1">
    <source>
        <dbReference type="ARBA" id="ARBA00022729"/>
    </source>
</evidence>
<name>A0AAV6FST4_9TELE</name>
<evidence type="ECO:0000259" key="4">
    <source>
        <dbReference type="Pfam" id="PF19028"/>
    </source>
</evidence>
<dbReference type="EMBL" id="JADWDJ010000020">
    <property type="protein sequence ID" value="KAG5264260.1"/>
    <property type="molecule type" value="Genomic_DNA"/>
</dbReference>
<comment type="caution">
    <text evidence="5">The sequence shown here is derived from an EMBL/GenBank/DDBJ whole genome shotgun (WGS) entry which is preliminary data.</text>
</comment>
<evidence type="ECO:0000313" key="6">
    <source>
        <dbReference type="Proteomes" id="UP000823561"/>
    </source>
</evidence>
<dbReference type="Gene3D" id="2.20.100.10">
    <property type="entry name" value="Thrombospondin type-1 (TSP1) repeat"/>
    <property type="match status" value="1"/>
</dbReference>
<dbReference type="SUPFAM" id="SSF82895">
    <property type="entry name" value="TSP-1 type 1 repeat"/>
    <property type="match status" value="1"/>
</dbReference>
<keyword evidence="3" id="KW-0325">Glycoprotein</keyword>
<dbReference type="InterPro" id="IPR036383">
    <property type="entry name" value="TSP1_rpt_sf"/>
</dbReference>
<keyword evidence="6" id="KW-1185">Reference proteome</keyword>
<keyword evidence="1" id="KW-0732">Signal</keyword>
<gene>
    <name evidence="5" type="ORF">AALO_G00251750</name>
</gene>
<dbReference type="FunFam" id="2.20.100.10:FF:000018">
    <property type="entry name" value="Thrombospondin type 1 domain containing 7A"/>
    <property type="match status" value="1"/>
</dbReference>